<evidence type="ECO:0000256" key="6">
    <source>
        <dbReference type="SAM" id="MobiDB-lite"/>
    </source>
</evidence>
<reference evidence="7 8" key="1">
    <citation type="submission" date="2024-01" db="EMBL/GenBank/DDBJ databases">
        <authorList>
            <person name="Waweru B."/>
        </authorList>
    </citation>
    <scope>NUCLEOTIDE SEQUENCE [LARGE SCALE GENOMIC DNA]</scope>
</reference>
<evidence type="ECO:0000256" key="5">
    <source>
        <dbReference type="ARBA" id="ARBA00023136"/>
    </source>
</evidence>
<evidence type="ECO:0000256" key="4">
    <source>
        <dbReference type="ARBA" id="ARBA00022989"/>
    </source>
</evidence>
<proteinExistence type="predicted"/>
<evidence type="ECO:0000313" key="8">
    <source>
        <dbReference type="Proteomes" id="UP001314170"/>
    </source>
</evidence>
<dbReference type="GO" id="GO:0016020">
    <property type="term" value="C:membrane"/>
    <property type="evidence" value="ECO:0007669"/>
    <property type="project" value="UniProtKB-SubCell"/>
</dbReference>
<keyword evidence="8" id="KW-1185">Reference proteome</keyword>
<comment type="caution">
    <text evidence="7">The sequence shown here is derived from an EMBL/GenBank/DDBJ whole genome shotgun (WGS) entry which is preliminary data.</text>
</comment>
<keyword evidence="5" id="KW-0472">Membrane</keyword>
<dbReference type="Gene3D" id="1.10.286.90">
    <property type="entry name" value="MFS transporter, transmembrane helix TM10b"/>
    <property type="match status" value="1"/>
</dbReference>
<dbReference type="AlphaFoldDB" id="A0AAV1S648"/>
<dbReference type="EMBL" id="CAWUPB010001168">
    <property type="protein sequence ID" value="CAK7345858.1"/>
    <property type="molecule type" value="Genomic_DNA"/>
</dbReference>
<name>A0AAV1S648_9ROSI</name>
<dbReference type="PANTHER" id="PTHR23511:SF5">
    <property type="entry name" value="MAJOR FACILITATOR-TYPE TRANSPORTER HXNZ-RELATED"/>
    <property type="match status" value="1"/>
</dbReference>
<organism evidence="7 8">
    <name type="scientific">Dovyalis caffra</name>
    <dbReference type="NCBI Taxonomy" id="77055"/>
    <lineage>
        <taxon>Eukaryota</taxon>
        <taxon>Viridiplantae</taxon>
        <taxon>Streptophyta</taxon>
        <taxon>Embryophyta</taxon>
        <taxon>Tracheophyta</taxon>
        <taxon>Spermatophyta</taxon>
        <taxon>Magnoliopsida</taxon>
        <taxon>eudicotyledons</taxon>
        <taxon>Gunneridae</taxon>
        <taxon>Pentapetalae</taxon>
        <taxon>rosids</taxon>
        <taxon>fabids</taxon>
        <taxon>Malpighiales</taxon>
        <taxon>Salicaceae</taxon>
        <taxon>Flacourtieae</taxon>
        <taxon>Dovyalis</taxon>
    </lineage>
</organism>
<feature type="region of interest" description="Disordered" evidence="6">
    <location>
        <begin position="70"/>
        <end position="89"/>
    </location>
</feature>
<keyword evidence="4" id="KW-1133">Transmembrane helix</keyword>
<evidence type="ECO:0000256" key="1">
    <source>
        <dbReference type="ARBA" id="ARBA00004141"/>
    </source>
</evidence>
<gene>
    <name evidence="7" type="ORF">DCAF_LOCUS18521</name>
</gene>
<accession>A0AAV1S648</accession>
<protein>
    <submittedName>
        <fullName evidence="7">Uncharacterized protein</fullName>
    </submittedName>
</protein>
<evidence type="ECO:0000256" key="3">
    <source>
        <dbReference type="ARBA" id="ARBA00022692"/>
    </source>
</evidence>
<dbReference type="Proteomes" id="UP001314170">
    <property type="component" value="Unassembled WGS sequence"/>
</dbReference>
<dbReference type="PANTHER" id="PTHR23511">
    <property type="entry name" value="SYNAPTIC VESICLE GLYCOPROTEIN 2"/>
    <property type="match status" value="1"/>
</dbReference>
<keyword evidence="2" id="KW-0813">Transport</keyword>
<evidence type="ECO:0000313" key="7">
    <source>
        <dbReference type="EMBL" id="CAK7345858.1"/>
    </source>
</evidence>
<evidence type="ECO:0000256" key="2">
    <source>
        <dbReference type="ARBA" id="ARBA00022448"/>
    </source>
</evidence>
<keyword evidence="3" id="KW-0812">Transmembrane</keyword>
<sequence length="89" mass="10043">MSLKALAFEFVPVAHRGTRMVLLSMFPTFEAALAWVRYQIESPRYLCMKGRMNDANNILEKIARLNQSKLPPGQLVPDSTMGLDEESEA</sequence>
<comment type="subcellular location">
    <subcellularLocation>
        <location evidence="1">Membrane</location>
        <topology evidence="1">Multi-pass membrane protein</topology>
    </subcellularLocation>
</comment>